<keyword evidence="7 8" id="KW-0472">Membrane</keyword>
<evidence type="ECO:0000256" key="4">
    <source>
        <dbReference type="ARBA" id="ARBA00022960"/>
    </source>
</evidence>
<evidence type="ECO:0000256" key="2">
    <source>
        <dbReference type="ARBA" id="ARBA00022475"/>
    </source>
</evidence>
<evidence type="ECO:0000256" key="3">
    <source>
        <dbReference type="ARBA" id="ARBA00022692"/>
    </source>
</evidence>
<feature type="transmembrane region" description="Helical" evidence="8">
    <location>
        <begin position="321"/>
        <end position="343"/>
    </location>
</feature>
<proteinExistence type="predicted"/>
<comment type="caution">
    <text evidence="9">The sequence shown here is derived from an EMBL/GenBank/DDBJ whole genome shotgun (WGS) entry which is preliminary data.</text>
</comment>
<feature type="transmembrane region" description="Helical" evidence="8">
    <location>
        <begin position="56"/>
        <end position="75"/>
    </location>
</feature>
<evidence type="ECO:0000256" key="6">
    <source>
        <dbReference type="ARBA" id="ARBA00022989"/>
    </source>
</evidence>
<feature type="transmembrane region" description="Helical" evidence="8">
    <location>
        <begin position="137"/>
        <end position="155"/>
    </location>
</feature>
<dbReference type="EMBL" id="BSUJ01000001">
    <property type="protein sequence ID" value="GMA19030.1"/>
    <property type="molecule type" value="Genomic_DNA"/>
</dbReference>
<dbReference type="RefSeq" id="WP_241442540.1">
    <property type="nucleotide sequence ID" value="NZ_BSUJ01000001.1"/>
</dbReference>
<keyword evidence="4" id="KW-0133">Cell shape</keyword>
<feature type="transmembrane region" description="Helical" evidence="8">
    <location>
        <begin position="287"/>
        <end position="309"/>
    </location>
</feature>
<comment type="subcellular location">
    <subcellularLocation>
        <location evidence="1">Cell membrane</location>
        <topology evidence="1">Multi-pass membrane protein</topology>
    </subcellularLocation>
</comment>
<sequence length="537" mass="53249">MTPRARGSLVAATGLIAVLTLASRLFGFGRTLVFSSTVGATEVGTAYNSANMLPNVLYEVAAGGALAAVAVPLISRHLARDEDAQADQVTSALLTWAMLVLVPLAVLLAVLAGPITAPFVAEQSMATRELTAELLRWFAPQLPLYGISVVAVGALQARGRFAMAATAPLLSSVVVIIAYLAYAALKGDGSPGGLSDAAVAALAGGTTLGVVALSLPLLVPLRRTGARLRPTVRFPPGVARTARGLAVAGVLGLLAQQAAAIAIIWFANNRGTTGTVNIYQYVQAVYLLPYAVLVVPIATAVFPSMAAEAVDARLATAARSIVAAGAVGAATLVAVAPAVGAFFAAIDAGRSGGIGGQGVRDAVSAGLVTFAPGLLAFGLAALLSRALYVRGRPSAAARWALAGWGIAAALPFALPSGDATSAIVALGIGASVGMTVLGLGLLVSVRSGWGPAAVSGVGRSLLAGVCALVVAGVLGHQLGSWLAPSGVGAALVVGVTCAVVAAVVAVALLTVTDRAGIGALLARVAGLARLGRGRRTG</sequence>
<evidence type="ECO:0000313" key="10">
    <source>
        <dbReference type="Proteomes" id="UP001157109"/>
    </source>
</evidence>
<feature type="transmembrane region" description="Helical" evidence="8">
    <location>
        <begin position="197"/>
        <end position="221"/>
    </location>
</feature>
<feature type="transmembrane region" description="Helical" evidence="8">
    <location>
        <begin position="242"/>
        <end position="267"/>
    </location>
</feature>
<feature type="transmembrane region" description="Helical" evidence="8">
    <location>
        <begin position="457"/>
        <end position="475"/>
    </location>
</feature>
<evidence type="ECO:0000313" key="9">
    <source>
        <dbReference type="EMBL" id="GMA19030.1"/>
    </source>
</evidence>
<evidence type="ECO:0000256" key="5">
    <source>
        <dbReference type="ARBA" id="ARBA00022984"/>
    </source>
</evidence>
<organism evidence="9 10">
    <name type="scientific">Arsenicicoccus piscis</name>
    <dbReference type="NCBI Taxonomy" id="673954"/>
    <lineage>
        <taxon>Bacteria</taxon>
        <taxon>Bacillati</taxon>
        <taxon>Actinomycetota</taxon>
        <taxon>Actinomycetes</taxon>
        <taxon>Micrococcales</taxon>
        <taxon>Intrasporangiaceae</taxon>
        <taxon>Arsenicicoccus</taxon>
    </lineage>
</organism>
<evidence type="ECO:0000256" key="1">
    <source>
        <dbReference type="ARBA" id="ARBA00004651"/>
    </source>
</evidence>
<dbReference type="Proteomes" id="UP001157109">
    <property type="component" value="Unassembled WGS sequence"/>
</dbReference>
<keyword evidence="2" id="KW-1003">Cell membrane</keyword>
<keyword evidence="3 8" id="KW-0812">Transmembrane</keyword>
<feature type="transmembrane region" description="Helical" evidence="8">
    <location>
        <begin position="363"/>
        <end position="383"/>
    </location>
</feature>
<evidence type="ECO:0000256" key="7">
    <source>
        <dbReference type="ARBA" id="ARBA00023136"/>
    </source>
</evidence>
<keyword evidence="10" id="KW-1185">Reference proteome</keyword>
<reference evidence="10" key="1">
    <citation type="journal article" date="2019" name="Int. J. Syst. Evol. Microbiol.">
        <title>The Global Catalogue of Microorganisms (GCM) 10K type strain sequencing project: providing services to taxonomists for standard genome sequencing and annotation.</title>
        <authorList>
            <consortium name="The Broad Institute Genomics Platform"/>
            <consortium name="The Broad Institute Genome Sequencing Center for Infectious Disease"/>
            <person name="Wu L."/>
            <person name="Ma J."/>
        </authorList>
    </citation>
    <scope>NUCLEOTIDE SEQUENCE [LARGE SCALE GENOMIC DNA]</scope>
    <source>
        <strain evidence="10">NBRC 105830</strain>
    </source>
</reference>
<feature type="transmembrane region" description="Helical" evidence="8">
    <location>
        <begin position="167"/>
        <end position="185"/>
    </location>
</feature>
<accession>A0ABQ6HKU1</accession>
<dbReference type="InterPro" id="IPR051050">
    <property type="entry name" value="Lipid_II_flippase_MurJ/MviN"/>
</dbReference>
<keyword evidence="5" id="KW-0573">Peptidoglycan synthesis</keyword>
<dbReference type="Pfam" id="PF03023">
    <property type="entry name" value="MurJ"/>
    <property type="match status" value="1"/>
</dbReference>
<feature type="transmembrane region" description="Helical" evidence="8">
    <location>
        <begin position="96"/>
        <end position="117"/>
    </location>
</feature>
<gene>
    <name evidence="9" type="ORF">GCM10025862_10510</name>
</gene>
<dbReference type="PANTHER" id="PTHR47019">
    <property type="entry name" value="LIPID II FLIPPASE MURJ"/>
    <property type="match status" value="1"/>
</dbReference>
<dbReference type="InterPro" id="IPR004268">
    <property type="entry name" value="MurJ"/>
</dbReference>
<dbReference type="PANTHER" id="PTHR47019:SF1">
    <property type="entry name" value="LIPID II FLIPPASE MURJ"/>
    <property type="match status" value="1"/>
</dbReference>
<evidence type="ECO:0000256" key="8">
    <source>
        <dbReference type="SAM" id="Phobius"/>
    </source>
</evidence>
<feature type="transmembrane region" description="Helical" evidence="8">
    <location>
        <begin position="420"/>
        <end position="445"/>
    </location>
</feature>
<feature type="transmembrane region" description="Helical" evidence="8">
    <location>
        <begin position="395"/>
        <end position="414"/>
    </location>
</feature>
<protein>
    <submittedName>
        <fullName evidence="9">Membrane protein</fullName>
    </submittedName>
</protein>
<name>A0ABQ6HKU1_9MICO</name>
<keyword evidence="6 8" id="KW-1133">Transmembrane helix</keyword>
<feature type="transmembrane region" description="Helical" evidence="8">
    <location>
        <begin position="487"/>
        <end position="511"/>
    </location>
</feature>
<dbReference type="PRINTS" id="PR01806">
    <property type="entry name" value="VIRFACTRMVIN"/>
</dbReference>